<dbReference type="EMBL" id="BKAG01000032">
    <property type="protein sequence ID" value="GEP44583.1"/>
    <property type="molecule type" value="Genomic_DNA"/>
</dbReference>
<accession>A0A512MCW7</accession>
<evidence type="ECO:0000313" key="7">
    <source>
        <dbReference type="Proteomes" id="UP000321577"/>
    </source>
</evidence>
<comment type="caution">
    <text evidence="6">The sequence shown here is derived from an EMBL/GenBank/DDBJ whole genome shotgun (WGS) entry which is preliminary data.</text>
</comment>
<evidence type="ECO:0000256" key="3">
    <source>
        <dbReference type="ARBA" id="ARBA00022989"/>
    </source>
</evidence>
<feature type="transmembrane region" description="Helical" evidence="5">
    <location>
        <begin position="77"/>
        <end position="100"/>
    </location>
</feature>
<feature type="transmembrane region" description="Helical" evidence="5">
    <location>
        <begin position="106"/>
        <end position="124"/>
    </location>
</feature>
<feature type="transmembrane region" description="Helical" evidence="5">
    <location>
        <begin position="355"/>
        <end position="372"/>
    </location>
</feature>
<feature type="transmembrane region" description="Helical" evidence="5">
    <location>
        <begin position="37"/>
        <end position="56"/>
    </location>
</feature>
<keyword evidence="3 5" id="KW-1133">Transmembrane helix</keyword>
<evidence type="ECO:0000256" key="1">
    <source>
        <dbReference type="ARBA" id="ARBA00004141"/>
    </source>
</evidence>
<evidence type="ECO:0000256" key="4">
    <source>
        <dbReference type="ARBA" id="ARBA00023136"/>
    </source>
</evidence>
<dbReference type="InterPro" id="IPR002797">
    <property type="entry name" value="Polysacc_synth"/>
</dbReference>
<reference evidence="6 7" key="1">
    <citation type="submission" date="2019-07" db="EMBL/GenBank/DDBJ databases">
        <title>Whole genome shotgun sequence of Brevifollis gellanilyticus NBRC 108608.</title>
        <authorList>
            <person name="Hosoyama A."/>
            <person name="Uohara A."/>
            <person name="Ohji S."/>
            <person name="Ichikawa N."/>
        </authorList>
    </citation>
    <scope>NUCLEOTIDE SEQUENCE [LARGE SCALE GENOMIC DNA]</scope>
    <source>
        <strain evidence="6 7">NBRC 108608</strain>
    </source>
</reference>
<dbReference type="OrthoDB" id="193241at2"/>
<dbReference type="CDD" id="cd13128">
    <property type="entry name" value="MATE_Wzx_like"/>
    <property type="match status" value="1"/>
</dbReference>
<dbReference type="PANTHER" id="PTHR43424:SF1">
    <property type="entry name" value="LOCUS PUTATIVE PROTEIN 1-RELATED"/>
    <property type="match status" value="1"/>
</dbReference>
<dbReference type="InterPro" id="IPR052556">
    <property type="entry name" value="PolySynth_Transporter"/>
</dbReference>
<keyword evidence="4 5" id="KW-0472">Membrane</keyword>
<name>A0A512MCW7_9BACT</name>
<keyword evidence="2 5" id="KW-0812">Transmembrane</keyword>
<keyword evidence="7" id="KW-1185">Reference proteome</keyword>
<feature type="transmembrane region" description="Helical" evidence="5">
    <location>
        <begin position="285"/>
        <end position="310"/>
    </location>
</feature>
<sequence>MGGNLKRSAVWMLGSHVMRLLVGFFLGTWVARVLGPVEFGILATGTAAVAVAHSVAELGIRQFLLKEVGRRKRSGAVIAGTIMRLWMMTGVLAALGLTIWNTITGALPWLVLVAMVVPLLCISLSVHNNWEESCHRADVSARNQLTGYLVAAGARLVALLTVPKLAVISWTFSLETVLGGLLGLRTKRQHGPAGRWNGRVARIVLSRGMPLFLSQAGMLLLLRMDTLMIEEISGRREAGIYGAAVRLSELCYALSPMLITLILPRLGKSLSQRDEDGFRKLSAKSAGLGAMAGFSSAIGLWLVGGLFVQWLFGSEYLGSVPVLMIHCVAAIPFFLGEWRSAVLVALDKPAWTARFAWLAALLNFSLNLLWIPDHGALGAAWATLTSYLVGGMLATWFVPELRWLARMQAGALLEPFRCLGAPRRWWREMLATF</sequence>
<protein>
    <submittedName>
        <fullName evidence="6">Uncharacterized protein</fullName>
    </submittedName>
</protein>
<feature type="transmembrane region" description="Helical" evidence="5">
    <location>
        <begin position="378"/>
        <end position="398"/>
    </location>
</feature>
<evidence type="ECO:0000256" key="5">
    <source>
        <dbReference type="SAM" id="Phobius"/>
    </source>
</evidence>
<comment type="subcellular location">
    <subcellularLocation>
        <location evidence="1">Membrane</location>
        <topology evidence="1">Multi-pass membrane protein</topology>
    </subcellularLocation>
</comment>
<evidence type="ECO:0000313" key="6">
    <source>
        <dbReference type="EMBL" id="GEP44583.1"/>
    </source>
</evidence>
<dbReference type="RefSeq" id="WP_146852669.1">
    <property type="nucleotide sequence ID" value="NZ_BKAG01000032.1"/>
</dbReference>
<proteinExistence type="predicted"/>
<organism evidence="6 7">
    <name type="scientific">Brevifollis gellanilyticus</name>
    <dbReference type="NCBI Taxonomy" id="748831"/>
    <lineage>
        <taxon>Bacteria</taxon>
        <taxon>Pseudomonadati</taxon>
        <taxon>Verrucomicrobiota</taxon>
        <taxon>Verrucomicrobiia</taxon>
        <taxon>Verrucomicrobiales</taxon>
        <taxon>Verrucomicrobiaceae</taxon>
    </lineage>
</organism>
<dbReference type="GO" id="GO:0016020">
    <property type="term" value="C:membrane"/>
    <property type="evidence" value="ECO:0007669"/>
    <property type="project" value="UniProtKB-SubCell"/>
</dbReference>
<dbReference type="AlphaFoldDB" id="A0A512MCW7"/>
<feature type="transmembrane region" description="Helical" evidence="5">
    <location>
        <begin position="316"/>
        <end position="335"/>
    </location>
</feature>
<evidence type="ECO:0000256" key="2">
    <source>
        <dbReference type="ARBA" id="ARBA00022692"/>
    </source>
</evidence>
<dbReference type="Pfam" id="PF01943">
    <property type="entry name" value="Polysacc_synt"/>
    <property type="match status" value="1"/>
</dbReference>
<feature type="transmembrane region" description="Helical" evidence="5">
    <location>
        <begin position="9"/>
        <end position="31"/>
    </location>
</feature>
<dbReference type="Proteomes" id="UP000321577">
    <property type="component" value="Unassembled WGS sequence"/>
</dbReference>
<dbReference type="PANTHER" id="PTHR43424">
    <property type="entry name" value="LOCUS PUTATIVE PROTEIN 1-RELATED"/>
    <property type="match status" value="1"/>
</dbReference>
<gene>
    <name evidence="6" type="ORF">BGE01nite_38740</name>
</gene>